<dbReference type="PANTHER" id="PTHR43124:SF5">
    <property type="entry name" value="PURINE RIBONUCLEOSIDE EFFLUX PUMP NEPI"/>
    <property type="match status" value="1"/>
</dbReference>
<dbReference type="CDD" id="cd17324">
    <property type="entry name" value="MFS_NepI_like"/>
    <property type="match status" value="1"/>
</dbReference>
<feature type="transmembrane region" description="Helical" evidence="6">
    <location>
        <begin position="235"/>
        <end position="255"/>
    </location>
</feature>
<evidence type="ECO:0000256" key="5">
    <source>
        <dbReference type="ARBA" id="ARBA00023136"/>
    </source>
</evidence>
<evidence type="ECO:0000313" key="8">
    <source>
        <dbReference type="EMBL" id="HAE49354.1"/>
    </source>
</evidence>
<comment type="subcellular location">
    <subcellularLocation>
        <location evidence="1">Cell membrane</location>
        <topology evidence="1">Multi-pass membrane protein</topology>
    </subcellularLocation>
</comment>
<proteinExistence type="predicted"/>
<gene>
    <name evidence="8" type="ORF">DCK97_18205</name>
</gene>
<keyword evidence="4 6" id="KW-1133">Transmembrane helix</keyword>
<feature type="transmembrane region" description="Helical" evidence="6">
    <location>
        <begin position="38"/>
        <end position="58"/>
    </location>
</feature>
<feature type="transmembrane region" description="Helical" evidence="6">
    <location>
        <begin position="152"/>
        <end position="175"/>
    </location>
</feature>
<dbReference type="AlphaFoldDB" id="A0A3B9INA5"/>
<evidence type="ECO:0000259" key="7">
    <source>
        <dbReference type="PROSITE" id="PS50850"/>
    </source>
</evidence>
<dbReference type="PROSITE" id="PS50850">
    <property type="entry name" value="MFS"/>
    <property type="match status" value="1"/>
</dbReference>
<dbReference type="GO" id="GO:0022857">
    <property type="term" value="F:transmembrane transporter activity"/>
    <property type="evidence" value="ECO:0007669"/>
    <property type="project" value="InterPro"/>
</dbReference>
<feature type="transmembrane region" description="Helical" evidence="6">
    <location>
        <begin position="321"/>
        <end position="343"/>
    </location>
</feature>
<dbReference type="Pfam" id="PF07690">
    <property type="entry name" value="MFS_1"/>
    <property type="match status" value="1"/>
</dbReference>
<feature type="transmembrane region" description="Helical" evidence="6">
    <location>
        <begin position="65"/>
        <end position="85"/>
    </location>
</feature>
<feature type="domain" description="Major facilitator superfamily (MFS) profile" evidence="7">
    <location>
        <begin position="1"/>
        <end position="374"/>
    </location>
</feature>
<dbReference type="InterPro" id="IPR036259">
    <property type="entry name" value="MFS_trans_sf"/>
</dbReference>
<evidence type="ECO:0000256" key="1">
    <source>
        <dbReference type="ARBA" id="ARBA00004651"/>
    </source>
</evidence>
<evidence type="ECO:0000313" key="9">
    <source>
        <dbReference type="Proteomes" id="UP000257706"/>
    </source>
</evidence>
<accession>A0A3B9INA5</accession>
<dbReference type="Gene3D" id="1.20.1250.20">
    <property type="entry name" value="MFS general substrate transporter like domains"/>
    <property type="match status" value="1"/>
</dbReference>
<keyword evidence="5 6" id="KW-0472">Membrane</keyword>
<feature type="transmembrane region" description="Helical" evidence="6">
    <location>
        <begin position="286"/>
        <end position="309"/>
    </location>
</feature>
<keyword evidence="2" id="KW-1003">Cell membrane</keyword>
<dbReference type="GO" id="GO:0005886">
    <property type="term" value="C:plasma membrane"/>
    <property type="evidence" value="ECO:0007669"/>
    <property type="project" value="UniProtKB-SubCell"/>
</dbReference>
<feature type="transmembrane region" description="Helical" evidence="6">
    <location>
        <begin position="124"/>
        <end position="146"/>
    </location>
</feature>
<reference evidence="8 9" key="1">
    <citation type="journal article" date="2018" name="Nat. Biotechnol.">
        <title>A standardized bacterial taxonomy based on genome phylogeny substantially revises the tree of life.</title>
        <authorList>
            <person name="Parks D.H."/>
            <person name="Chuvochina M."/>
            <person name="Waite D.W."/>
            <person name="Rinke C."/>
            <person name="Skarshewski A."/>
            <person name="Chaumeil P.A."/>
            <person name="Hugenholtz P."/>
        </authorList>
    </citation>
    <scope>NUCLEOTIDE SEQUENCE [LARGE SCALE GENOMIC DNA]</scope>
    <source>
        <strain evidence="8">UBA8739</strain>
    </source>
</reference>
<evidence type="ECO:0000256" key="4">
    <source>
        <dbReference type="ARBA" id="ARBA00022989"/>
    </source>
</evidence>
<feature type="transmembrane region" description="Helical" evidence="6">
    <location>
        <begin position="91"/>
        <end position="112"/>
    </location>
</feature>
<keyword evidence="3 6" id="KW-0812">Transmembrane</keyword>
<organism evidence="8 9">
    <name type="scientific">Tistrella mobilis</name>
    <dbReference type="NCBI Taxonomy" id="171437"/>
    <lineage>
        <taxon>Bacteria</taxon>
        <taxon>Pseudomonadati</taxon>
        <taxon>Pseudomonadota</taxon>
        <taxon>Alphaproteobacteria</taxon>
        <taxon>Geminicoccales</taxon>
        <taxon>Geminicoccaceae</taxon>
        <taxon>Tistrella</taxon>
    </lineage>
</organism>
<dbReference type="Proteomes" id="UP000257706">
    <property type="component" value="Unassembled WGS sequence"/>
</dbReference>
<feature type="transmembrane region" description="Helical" evidence="6">
    <location>
        <begin position="196"/>
        <end position="215"/>
    </location>
</feature>
<feature type="transmembrane region" description="Helical" evidence="6">
    <location>
        <begin position="349"/>
        <end position="371"/>
    </location>
</feature>
<dbReference type="InterPro" id="IPR011701">
    <property type="entry name" value="MFS"/>
</dbReference>
<dbReference type="SUPFAM" id="SSF103473">
    <property type="entry name" value="MFS general substrate transporter"/>
    <property type="match status" value="1"/>
</dbReference>
<dbReference type="InterPro" id="IPR050189">
    <property type="entry name" value="MFS_Efflux_Transporters"/>
</dbReference>
<comment type="caution">
    <text evidence="8">The sequence shown here is derived from an EMBL/GenBank/DDBJ whole genome shotgun (WGS) entry which is preliminary data.</text>
</comment>
<sequence>MFAMSLCVFALIASEFLPVSLLTPIAADLAITEGQAGQAIAVSGIFAVLTSLSISHLAGRIDRRAVLLALTGLMLISGVIVAAAPDGVVLMAGRALLGVVIGGFWSMTTAVVMRLVPEHAVPRALALLNGGNALAATIAAPLGSFLGGLIGWRGAFFCLVPLAAVAFIWQAISLPRMPAGRRARGRSPFRLLRRRPVALGMAAVLFLFMGQFALFTYLRPFLETVTRVDVETLSALLLVIGISGLIGTSLIGAVLTRSLGAALIGMPLILGGIALGLAVAGDRLWIVAPLLGLWGLVGTAAPVGWWTWLARTLPEDAEAGGGLMVAIIQAGITVGAAAGGMLFDAGGHAATFIFAAVLLGMAAVLAMRAAAGRAR</sequence>
<evidence type="ECO:0000256" key="6">
    <source>
        <dbReference type="SAM" id="Phobius"/>
    </source>
</evidence>
<feature type="transmembrane region" description="Helical" evidence="6">
    <location>
        <begin position="262"/>
        <end position="280"/>
    </location>
</feature>
<evidence type="ECO:0000256" key="3">
    <source>
        <dbReference type="ARBA" id="ARBA00022692"/>
    </source>
</evidence>
<evidence type="ECO:0000256" key="2">
    <source>
        <dbReference type="ARBA" id="ARBA00022475"/>
    </source>
</evidence>
<dbReference type="InterPro" id="IPR020846">
    <property type="entry name" value="MFS_dom"/>
</dbReference>
<dbReference type="PANTHER" id="PTHR43124">
    <property type="entry name" value="PURINE EFFLUX PUMP PBUE"/>
    <property type="match status" value="1"/>
</dbReference>
<name>A0A3B9INA5_9PROT</name>
<protein>
    <submittedName>
        <fullName evidence="8">MFS transporter</fullName>
    </submittedName>
</protein>
<dbReference type="EMBL" id="DMAI01000300">
    <property type="protein sequence ID" value="HAE49354.1"/>
    <property type="molecule type" value="Genomic_DNA"/>
</dbReference>